<accession>A0A9W6SUE8</accession>
<feature type="compositionally biased region" description="Low complexity" evidence="1">
    <location>
        <begin position="83"/>
        <end position="98"/>
    </location>
</feature>
<name>A0A9W6SUE8_CANBO</name>
<feature type="compositionally biased region" description="Low complexity" evidence="1">
    <location>
        <begin position="35"/>
        <end position="61"/>
    </location>
</feature>
<dbReference type="Pfam" id="PF08579">
    <property type="entry name" value="RPM2"/>
    <property type="match status" value="1"/>
</dbReference>
<dbReference type="Gene3D" id="1.25.40.10">
    <property type="entry name" value="Tetratricopeptide repeat domain"/>
    <property type="match status" value="1"/>
</dbReference>
<dbReference type="InterPro" id="IPR013888">
    <property type="entry name" value="RNase_P_Rpm2_mt"/>
</dbReference>
<evidence type="ECO:0000256" key="1">
    <source>
        <dbReference type="SAM" id="MobiDB-lite"/>
    </source>
</evidence>
<keyword evidence="3" id="KW-1185">Reference proteome</keyword>
<organism evidence="2 3">
    <name type="scientific">Candida boidinii</name>
    <name type="common">Yeast</name>
    <dbReference type="NCBI Taxonomy" id="5477"/>
    <lineage>
        <taxon>Eukaryota</taxon>
        <taxon>Fungi</taxon>
        <taxon>Dikarya</taxon>
        <taxon>Ascomycota</taxon>
        <taxon>Saccharomycotina</taxon>
        <taxon>Pichiomycetes</taxon>
        <taxon>Pichiales</taxon>
        <taxon>Pichiaceae</taxon>
        <taxon>Ogataea</taxon>
        <taxon>Ogataea/Candida clade</taxon>
    </lineage>
</organism>
<feature type="region of interest" description="Disordered" evidence="1">
    <location>
        <begin position="81"/>
        <end position="104"/>
    </location>
</feature>
<evidence type="ECO:0000313" key="2">
    <source>
        <dbReference type="EMBL" id="GME67187.1"/>
    </source>
</evidence>
<sequence>MVFRTFLNLSRGTRSSSTYIGRNAKKSIKDKFCGTKTNGNNTGSNNNNGNHNTTAGSGSNGEYTHPFFNPSYQKPNELSLLDNVTNNSNGNTNNNSNNFTKPHPSSAAIQNYIIFDSYNPQNNTNNNTNNSTLENIDNNLDNKDDQIIFKMTNFKPNKNGQLNISIESITSNKTTLNIRRLNSNSKKTLILNNNFQFNLNLLRTFSTNIKENTNDKELLGNFEKLTINEESTDNQNKIELIEDGQLTQQQNEFIDTINDVTKIEEIETVQQREQHQIAELDDSLNLIKDSNEFTEQKIINTSSHLEKTPELINSNTKDSIPSMDESLSNPDIELSENVESFLTQQEFLINNLLKINKHNEVLSLFLRIRGKNIIPNLSIYNSTLKSIPLRSIVDETIENKLTHLLNVYSDMLSNNIKPNNETYNLIINPLLSGSLESYIFSNFKDGYDFLKIAMELFLITNNTAAATNTKFYQFNDELYLNLIKCLNNYQAMDFIHPVAYYNIIKNLKFKDESIKLNILIELINFSKYFKDLSIIEFLYNDLKNFNPKLLESNQYNIYSSLIESFNFSNNVSKSTKMLNDLLSSNSNISKENISLLLSSYLKGLTFINLNDAYLSLMKFNSIESLPDVNLDCLLIMLKRSIELNDSNLILKLWNFILINSKFDNEFNNLKFSDYNRDYGYISNTFNLLFEYLLKLNNNDLILKFTRELIIKDSLTISINNLLPLINYLSNFKNENSNNLLMKLINNQGLKYKKSNNVRLNEFLSLIIID</sequence>
<dbReference type="AlphaFoldDB" id="A0A9W6SUE8"/>
<reference evidence="2" key="1">
    <citation type="submission" date="2023-04" db="EMBL/GenBank/DDBJ databases">
        <title>Candida boidinii NBRC 10035.</title>
        <authorList>
            <person name="Ichikawa N."/>
            <person name="Sato H."/>
            <person name="Tonouchi N."/>
        </authorList>
    </citation>
    <scope>NUCLEOTIDE SEQUENCE</scope>
    <source>
        <strain evidence="2">NBRC 10035</strain>
    </source>
</reference>
<comment type="caution">
    <text evidence="2">The sequence shown here is derived from an EMBL/GenBank/DDBJ whole genome shotgun (WGS) entry which is preliminary data.</text>
</comment>
<dbReference type="Proteomes" id="UP001165120">
    <property type="component" value="Unassembled WGS sequence"/>
</dbReference>
<protein>
    <submittedName>
        <fullName evidence="2">Unnamed protein product</fullName>
    </submittedName>
</protein>
<dbReference type="InterPro" id="IPR011990">
    <property type="entry name" value="TPR-like_helical_dom_sf"/>
</dbReference>
<proteinExistence type="predicted"/>
<evidence type="ECO:0000313" key="3">
    <source>
        <dbReference type="Proteomes" id="UP001165120"/>
    </source>
</evidence>
<feature type="region of interest" description="Disordered" evidence="1">
    <location>
        <begin position="35"/>
        <end position="62"/>
    </location>
</feature>
<gene>
    <name evidence="2" type="ORF">Cboi02_000061600</name>
</gene>
<dbReference type="EMBL" id="BSXN01000116">
    <property type="protein sequence ID" value="GME67187.1"/>
    <property type="molecule type" value="Genomic_DNA"/>
</dbReference>